<evidence type="ECO:0000256" key="1">
    <source>
        <dbReference type="SAM" id="Phobius"/>
    </source>
</evidence>
<protein>
    <submittedName>
        <fullName evidence="2">Uncharacterized protein</fullName>
    </submittedName>
</protein>
<evidence type="ECO:0000313" key="3">
    <source>
        <dbReference type="Proteomes" id="UP000016464"/>
    </source>
</evidence>
<reference evidence="2 3" key="1">
    <citation type="journal article" date="2013" name="Genome Announc.">
        <title>Draft Genome Sequence of Exiguobacterium pavilionensis Strain RW-2, with Wide Thermal, Salinity, and pH Tolerance, Isolated from Modern Freshwater Microbialites.</title>
        <authorList>
            <person name="White R.A.III."/>
            <person name="Grassa C.J."/>
            <person name="Suttle C.A."/>
        </authorList>
    </citation>
    <scope>NUCLEOTIDE SEQUENCE [LARGE SCALE GENOMIC DNA]</scope>
    <source>
        <strain evidence="2 3">RW-2</strain>
    </source>
</reference>
<sequence length="160" mass="18428">MMQASHLVMGVTLSAETFSILTISPPFIINVIFSAVALVVVICSRSKSWKGRLLNTVVTIWSLFFISMYVFAWYVRVKYNITPDFAASFAPGPFPGWKELLAQSMEEPDVTGNAITYAAFLFLTRKYNDWYMWPVKVVFIFFVSLFFIKYIPVVVNWLFM</sequence>
<comment type="caution">
    <text evidence="2">The sequence shown here is derived from an EMBL/GenBank/DDBJ whole genome shotgun (WGS) entry which is preliminary data.</text>
</comment>
<gene>
    <name evidence="2" type="ORF">M467_06735</name>
</gene>
<keyword evidence="3" id="KW-1185">Reference proteome</keyword>
<proteinExistence type="predicted"/>
<keyword evidence="1" id="KW-1133">Transmembrane helix</keyword>
<dbReference type="AlphaFoldDB" id="U1LWG0"/>
<evidence type="ECO:0000313" key="2">
    <source>
        <dbReference type="EMBL" id="ERG66974.1"/>
    </source>
</evidence>
<keyword evidence="1" id="KW-0472">Membrane</keyword>
<name>U1LWG0_9BACL</name>
<feature type="transmembrane region" description="Helical" evidence="1">
    <location>
        <begin position="137"/>
        <end position="159"/>
    </location>
</feature>
<dbReference type="RefSeq" id="WP_021067605.1">
    <property type="nucleotide sequence ID" value="NZ_ATCL01000020.1"/>
</dbReference>
<keyword evidence="1" id="KW-0812">Transmembrane</keyword>
<dbReference type="Proteomes" id="UP000016464">
    <property type="component" value="Unassembled WGS sequence"/>
</dbReference>
<organism evidence="2 3">
    <name type="scientific">Exiguobacterium chiriqhucha RW-2</name>
    <dbReference type="NCBI Taxonomy" id="1345023"/>
    <lineage>
        <taxon>Bacteria</taxon>
        <taxon>Bacillati</taxon>
        <taxon>Bacillota</taxon>
        <taxon>Bacilli</taxon>
        <taxon>Bacillales</taxon>
        <taxon>Bacillales Family XII. Incertae Sedis</taxon>
        <taxon>Exiguobacterium</taxon>
    </lineage>
</organism>
<accession>U1LWG0</accession>
<dbReference type="PATRIC" id="fig|1345023.5.peg.2445"/>
<feature type="transmembrane region" description="Helical" evidence="1">
    <location>
        <begin position="53"/>
        <end position="75"/>
    </location>
</feature>
<feature type="transmembrane region" description="Helical" evidence="1">
    <location>
        <begin position="20"/>
        <end position="41"/>
    </location>
</feature>
<dbReference type="EMBL" id="ATCL01000020">
    <property type="protein sequence ID" value="ERG66974.1"/>
    <property type="molecule type" value="Genomic_DNA"/>
</dbReference>